<proteinExistence type="predicted"/>
<accession>A0A1H3PGB7</accession>
<feature type="chain" id="PRO_5011558590" description="DUF4168 domain-containing protein" evidence="1">
    <location>
        <begin position="24"/>
        <end position="124"/>
    </location>
</feature>
<dbReference type="InterPro" id="IPR025433">
    <property type="entry name" value="DUF4168"/>
</dbReference>
<dbReference type="Proteomes" id="UP000198640">
    <property type="component" value="Unassembled WGS sequence"/>
</dbReference>
<feature type="signal peptide" evidence="1">
    <location>
        <begin position="1"/>
        <end position="23"/>
    </location>
</feature>
<evidence type="ECO:0000256" key="1">
    <source>
        <dbReference type="SAM" id="SignalP"/>
    </source>
</evidence>
<dbReference type="RefSeq" id="WP_090415815.1">
    <property type="nucleotide sequence ID" value="NZ_FNOY01000098.1"/>
</dbReference>
<dbReference type="STRING" id="44576.SAMN05421881_10984"/>
<name>A0A1H3PGB7_9PROT</name>
<keyword evidence="4" id="KW-1185">Reference proteome</keyword>
<evidence type="ECO:0000313" key="3">
    <source>
        <dbReference type="EMBL" id="SDZ00160.1"/>
    </source>
</evidence>
<evidence type="ECO:0000259" key="2">
    <source>
        <dbReference type="Pfam" id="PF13767"/>
    </source>
</evidence>
<gene>
    <name evidence="3" type="ORF">SAMN05421881_10984</name>
</gene>
<feature type="domain" description="DUF4168" evidence="2">
    <location>
        <begin position="41"/>
        <end position="116"/>
    </location>
</feature>
<keyword evidence="1" id="KW-0732">Signal</keyword>
<organism evidence="3 4">
    <name type="scientific">Nitrosomonas halophila</name>
    <dbReference type="NCBI Taxonomy" id="44576"/>
    <lineage>
        <taxon>Bacteria</taxon>
        <taxon>Pseudomonadati</taxon>
        <taxon>Pseudomonadota</taxon>
        <taxon>Betaproteobacteria</taxon>
        <taxon>Nitrosomonadales</taxon>
        <taxon>Nitrosomonadaceae</taxon>
        <taxon>Nitrosomonas</taxon>
    </lineage>
</organism>
<evidence type="ECO:0000313" key="4">
    <source>
        <dbReference type="Proteomes" id="UP000198640"/>
    </source>
</evidence>
<sequence>MTFKTKSAAIAMAAFLVTTNVYAQEAAPTQQVAPATQNIDQKTLNQFTKAYSAVVSIQQHFNAQLNTVTDEQKAQAVRIQAQEKMIEAVEESGLSVKQYGEIIAMLEQDPKLRQQVFGGQESVR</sequence>
<reference evidence="3 4" key="1">
    <citation type="submission" date="2016-10" db="EMBL/GenBank/DDBJ databases">
        <authorList>
            <person name="de Groot N.N."/>
        </authorList>
    </citation>
    <scope>NUCLEOTIDE SEQUENCE [LARGE SCALE GENOMIC DNA]</scope>
    <source>
        <strain evidence="3 4">Nm1</strain>
    </source>
</reference>
<protein>
    <recommendedName>
        <fullName evidence="2">DUF4168 domain-containing protein</fullName>
    </recommendedName>
</protein>
<dbReference type="EMBL" id="FNOY01000098">
    <property type="protein sequence ID" value="SDZ00160.1"/>
    <property type="molecule type" value="Genomic_DNA"/>
</dbReference>
<dbReference type="Pfam" id="PF13767">
    <property type="entry name" value="DUF4168"/>
    <property type="match status" value="1"/>
</dbReference>
<dbReference type="AlphaFoldDB" id="A0A1H3PGB7"/>